<gene>
    <name evidence="1" type="ORF">DZF96_16055</name>
</gene>
<dbReference type="AlphaFoldDB" id="A0A399NEP9"/>
<comment type="caution">
    <text evidence="1">The sequence shown here is derived from an EMBL/GenBank/DDBJ whole genome shotgun (WGS) entry which is preliminary data.</text>
</comment>
<evidence type="ECO:0000313" key="1">
    <source>
        <dbReference type="EMBL" id="RII92532.1"/>
    </source>
</evidence>
<protein>
    <submittedName>
        <fullName evidence="1">MarR family transcriptional regulator</fullName>
    </submittedName>
</protein>
<dbReference type="Proteomes" id="UP000266298">
    <property type="component" value="Unassembled WGS sequence"/>
</dbReference>
<reference evidence="1 2" key="1">
    <citation type="submission" date="2018-08" db="EMBL/GenBank/DDBJ databases">
        <title>Genome Sequence of Clavibacter michiganensis Subspecies type strains, and the Atypical Peach-Colored Strains Isolated from Tomato.</title>
        <authorList>
            <person name="Osdaghi E."/>
            <person name="Portier P."/>
            <person name="Briand M."/>
            <person name="Jacques M.-A."/>
        </authorList>
    </citation>
    <scope>NUCLEOTIDE SEQUENCE [LARGE SCALE GENOMIC DNA]</scope>
    <source>
        <strain evidence="1 2">CFBP 7493</strain>
    </source>
</reference>
<name>A0A399NEP9_9MICO</name>
<evidence type="ECO:0000313" key="2">
    <source>
        <dbReference type="Proteomes" id="UP000266298"/>
    </source>
</evidence>
<organism evidence="1 2">
    <name type="scientific">Clavibacter michiganensis</name>
    <dbReference type="NCBI Taxonomy" id="28447"/>
    <lineage>
        <taxon>Bacteria</taxon>
        <taxon>Bacillati</taxon>
        <taxon>Actinomycetota</taxon>
        <taxon>Actinomycetes</taxon>
        <taxon>Micrococcales</taxon>
        <taxon>Microbacteriaceae</taxon>
        <taxon>Clavibacter</taxon>
    </lineage>
</organism>
<proteinExistence type="predicted"/>
<sequence length="30" mass="2895">DLPAADVAALARAVEVVMARVDGGPASASD</sequence>
<dbReference type="EMBL" id="QWEC01000450">
    <property type="protein sequence ID" value="RII92532.1"/>
    <property type="molecule type" value="Genomic_DNA"/>
</dbReference>
<feature type="non-terminal residue" evidence="1">
    <location>
        <position position="1"/>
    </location>
</feature>
<accession>A0A399NEP9</accession>